<proteinExistence type="predicted"/>
<evidence type="ECO:0000313" key="2">
    <source>
        <dbReference type="EMBL" id="KAG6410997.1"/>
    </source>
</evidence>
<comment type="caution">
    <text evidence="2">The sequence shown here is derived from an EMBL/GenBank/DDBJ whole genome shotgun (WGS) entry which is preliminary data.</text>
</comment>
<accession>A0A8X8ZN48</accession>
<reference evidence="2" key="1">
    <citation type="submission" date="2018-01" db="EMBL/GenBank/DDBJ databases">
        <authorList>
            <person name="Mao J.F."/>
        </authorList>
    </citation>
    <scope>NUCLEOTIDE SEQUENCE</scope>
    <source>
        <strain evidence="2">Huo1</strain>
        <tissue evidence="2">Leaf</tissue>
    </source>
</reference>
<gene>
    <name evidence="2" type="ORF">SASPL_129070</name>
</gene>
<protein>
    <submittedName>
        <fullName evidence="2">Uncharacterized protein</fullName>
    </submittedName>
</protein>
<evidence type="ECO:0000313" key="3">
    <source>
        <dbReference type="Proteomes" id="UP000298416"/>
    </source>
</evidence>
<keyword evidence="3" id="KW-1185">Reference proteome</keyword>
<dbReference type="AlphaFoldDB" id="A0A8X8ZN48"/>
<feature type="compositionally biased region" description="Basic and acidic residues" evidence="1">
    <location>
        <begin position="47"/>
        <end position="57"/>
    </location>
</feature>
<evidence type="ECO:0000256" key="1">
    <source>
        <dbReference type="SAM" id="MobiDB-lite"/>
    </source>
</evidence>
<organism evidence="2">
    <name type="scientific">Salvia splendens</name>
    <name type="common">Scarlet sage</name>
    <dbReference type="NCBI Taxonomy" id="180675"/>
    <lineage>
        <taxon>Eukaryota</taxon>
        <taxon>Viridiplantae</taxon>
        <taxon>Streptophyta</taxon>
        <taxon>Embryophyta</taxon>
        <taxon>Tracheophyta</taxon>
        <taxon>Spermatophyta</taxon>
        <taxon>Magnoliopsida</taxon>
        <taxon>eudicotyledons</taxon>
        <taxon>Gunneridae</taxon>
        <taxon>Pentapetalae</taxon>
        <taxon>asterids</taxon>
        <taxon>lamiids</taxon>
        <taxon>Lamiales</taxon>
        <taxon>Lamiaceae</taxon>
        <taxon>Nepetoideae</taxon>
        <taxon>Mentheae</taxon>
        <taxon>Salviinae</taxon>
        <taxon>Salvia</taxon>
        <taxon>Salvia subgen. Calosphace</taxon>
        <taxon>core Calosphace</taxon>
    </lineage>
</organism>
<dbReference type="PANTHER" id="PTHR34459:SF2">
    <property type="entry name" value="TRANSMEMBRANE PROTEIN"/>
    <property type="match status" value="1"/>
</dbReference>
<dbReference type="EMBL" id="PNBA02000010">
    <property type="protein sequence ID" value="KAG6410997.1"/>
    <property type="molecule type" value="Genomic_DNA"/>
</dbReference>
<feature type="region of interest" description="Disordered" evidence="1">
    <location>
        <begin position="47"/>
        <end position="66"/>
    </location>
</feature>
<sequence>MNSSLELFSSAKRDDCLDQLQGERYLLINWKRRGVFRSIYGDAGSVRREAATRESHTRSHHQTRPRHCPLPALPLSLLNPAKENSEWEIAPVLHDATNVAGYGIGGLLSAIHGFNTGIPYIQNRVKGPKWLPFVIGLPPLLMYSAASAAFGEKKVDGAGDSSCVRQQRFRRRLMREEMMPKHRREDFKHRSSGGRLT</sequence>
<reference evidence="2" key="2">
    <citation type="submission" date="2020-08" db="EMBL/GenBank/DDBJ databases">
        <title>Plant Genome Project.</title>
        <authorList>
            <person name="Zhang R.-G."/>
        </authorList>
    </citation>
    <scope>NUCLEOTIDE SEQUENCE</scope>
    <source>
        <strain evidence="2">Huo1</strain>
        <tissue evidence="2">Leaf</tissue>
    </source>
</reference>
<dbReference type="PANTHER" id="PTHR34459">
    <property type="entry name" value="OS01G0264500 PROTEIN"/>
    <property type="match status" value="1"/>
</dbReference>
<name>A0A8X8ZN48_SALSN</name>
<dbReference type="Proteomes" id="UP000298416">
    <property type="component" value="Unassembled WGS sequence"/>
</dbReference>